<evidence type="ECO:0000259" key="3">
    <source>
        <dbReference type="Pfam" id="PF12051"/>
    </source>
</evidence>
<keyword evidence="5" id="KW-1185">Reference proteome</keyword>
<dbReference type="PANTHER" id="PTHR34814">
    <property type="entry name" value="NITROSOGUANIDINE RESISTANCE PROTEIN SNG1"/>
    <property type="match status" value="1"/>
</dbReference>
<accession>A0A9W8GSS7</accession>
<comment type="caution">
    <text evidence="4">The sequence shown here is derived from an EMBL/GenBank/DDBJ whole genome shotgun (WGS) entry which is preliminary data.</text>
</comment>
<name>A0A9W8GSS7_9FUNG</name>
<evidence type="ECO:0000313" key="5">
    <source>
        <dbReference type="Proteomes" id="UP001140011"/>
    </source>
</evidence>
<proteinExistence type="predicted"/>
<feature type="transmembrane region" description="Helical" evidence="2">
    <location>
        <begin position="339"/>
        <end position="358"/>
    </location>
</feature>
<dbReference type="EMBL" id="JANBUH010000582">
    <property type="protein sequence ID" value="KAJ2750328.1"/>
    <property type="molecule type" value="Genomic_DNA"/>
</dbReference>
<dbReference type="Pfam" id="PF12051">
    <property type="entry name" value="DUF3533"/>
    <property type="match status" value="1"/>
</dbReference>
<dbReference type="GO" id="GO:0016020">
    <property type="term" value="C:membrane"/>
    <property type="evidence" value="ECO:0007669"/>
    <property type="project" value="TreeGrafter"/>
</dbReference>
<gene>
    <name evidence="4" type="ORF">GGI19_005170</name>
</gene>
<keyword evidence="2" id="KW-0812">Transmembrane</keyword>
<dbReference type="AlphaFoldDB" id="A0A9W8GSS7"/>
<evidence type="ECO:0000313" key="4">
    <source>
        <dbReference type="EMBL" id="KAJ2750328.1"/>
    </source>
</evidence>
<keyword evidence="2" id="KW-1133">Transmembrane helix</keyword>
<feature type="transmembrane region" description="Helical" evidence="2">
    <location>
        <begin position="310"/>
        <end position="327"/>
    </location>
</feature>
<feature type="region of interest" description="Disordered" evidence="1">
    <location>
        <begin position="436"/>
        <end position="489"/>
    </location>
</feature>
<feature type="transmembrane region" description="Helical" evidence="2">
    <location>
        <begin position="277"/>
        <end position="298"/>
    </location>
</feature>
<dbReference type="InterPro" id="IPR022703">
    <property type="entry name" value="DUF3533"/>
</dbReference>
<dbReference type="OrthoDB" id="2140105at2759"/>
<evidence type="ECO:0000256" key="1">
    <source>
        <dbReference type="SAM" id="MobiDB-lite"/>
    </source>
</evidence>
<dbReference type="Proteomes" id="UP001140011">
    <property type="component" value="Unassembled WGS sequence"/>
</dbReference>
<keyword evidence="2" id="KW-0472">Membrane</keyword>
<feature type="domain" description="DUF3533" evidence="3">
    <location>
        <begin position="35"/>
        <end position="408"/>
    </location>
</feature>
<feature type="compositionally biased region" description="Low complexity" evidence="1">
    <location>
        <begin position="454"/>
        <end position="478"/>
    </location>
</feature>
<dbReference type="PANTHER" id="PTHR34814:SF2">
    <property type="entry name" value="DUF3533 DOMAIN-CONTAINING PROTEIN"/>
    <property type="match status" value="1"/>
</dbReference>
<evidence type="ECO:0000256" key="2">
    <source>
        <dbReference type="SAM" id="Phobius"/>
    </source>
</evidence>
<feature type="transmembrane region" description="Helical" evidence="2">
    <location>
        <begin position="397"/>
        <end position="416"/>
    </location>
</feature>
<sequence>MLRQHRELQKGLLPLFSPELRGMRMAFGKGLWQMFLIFTVVFWISISFLFGAGYDGSRHMKDARMILRDFDQSPASVALAHMINGAFAIRTAPNLVDFTQSAEYSTPAAVRDAVWGGDAWAAIIINQGFGERLAAALTSGGDGTGAAAYDPGSAVTLVTEESRHYFKVQVVVKTSEAILTALQAPYAQAMLEQATGGDNTQLAGLVQSADPLALIAPFSFTVDNVAPFHFDLSMYILSVTLSLCMVAGAFIPSNMWKTIETPFYQNVRITQLIGLRLFINLVWAILICLQATGIMFAFRGPSWSPTVGDYFGIFGIILLNTLAFSFFIDCMQNWLHPRFLLATYFTMLFVNISGAVFGTEINNHFFRILYATPFLNSGLTLRTLLTRGSYNKTRFSVTINVVWSLLWWVVSTFLIARKARLVRAGKLLMANVPPPPSAPAVPVPEKAPGDPLHLTPSESARTSSSAELESSSLARRSTVSTSDIEIEDM</sequence>
<feature type="transmembrane region" description="Helical" evidence="2">
    <location>
        <begin position="232"/>
        <end position="256"/>
    </location>
</feature>
<organism evidence="4 5">
    <name type="scientific">Coemansia pectinata</name>
    <dbReference type="NCBI Taxonomy" id="1052879"/>
    <lineage>
        <taxon>Eukaryota</taxon>
        <taxon>Fungi</taxon>
        <taxon>Fungi incertae sedis</taxon>
        <taxon>Zoopagomycota</taxon>
        <taxon>Kickxellomycotina</taxon>
        <taxon>Kickxellomycetes</taxon>
        <taxon>Kickxellales</taxon>
        <taxon>Kickxellaceae</taxon>
        <taxon>Coemansia</taxon>
    </lineage>
</organism>
<protein>
    <recommendedName>
        <fullName evidence="3">DUF3533 domain-containing protein</fullName>
    </recommendedName>
</protein>
<feature type="transmembrane region" description="Helical" evidence="2">
    <location>
        <begin position="31"/>
        <end position="54"/>
    </location>
</feature>
<dbReference type="InterPro" id="IPR053001">
    <property type="entry name" value="MNNG_permease-like"/>
</dbReference>
<reference evidence="4" key="1">
    <citation type="submission" date="2022-07" db="EMBL/GenBank/DDBJ databases">
        <title>Phylogenomic reconstructions and comparative analyses of Kickxellomycotina fungi.</title>
        <authorList>
            <person name="Reynolds N.K."/>
            <person name="Stajich J.E."/>
            <person name="Barry K."/>
            <person name="Grigoriev I.V."/>
            <person name="Crous P."/>
            <person name="Smith M.E."/>
        </authorList>
    </citation>
    <scope>NUCLEOTIDE SEQUENCE</scope>
    <source>
        <strain evidence="4">BCRC 34297</strain>
    </source>
</reference>